<evidence type="ECO:0000313" key="3">
    <source>
        <dbReference type="Proteomes" id="UP000823941"/>
    </source>
</evidence>
<evidence type="ECO:0000256" key="1">
    <source>
        <dbReference type="SAM" id="MobiDB-lite"/>
    </source>
</evidence>
<comment type="caution">
    <text evidence="2">The sequence shown here is derived from an EMBL/GenBank/DDBJ whole genome shotgun (WGS) entry which is preliminary data.</text>
</comment>
<keyword evidence="3" id="KW-1185">Reference proteome</keyword>
<evidence type="ECO:0000313" key="2">
    <source>
        <dbReference type="EMBL" id="KAG7304534.1"/>
    </source>
</evidence>
<dbReference type="EMBL" id="JAHIBW010000015">
    <property type="protein sequence ID" value="KAG7304534.1"/>
    <property type="molecule type" value="Genomic_DNA"/>
</dbReference>
<accession>A0ABQ7QIC1</accession>
<reference evidence="2 3" key="1">
    <citation type="submission" date="2021-06" db="EMBL/GenBank/DDBJ databases">
        <title>A haploid diamondback moth (Plutella xylostella L.) genome assembly resolves 31 chromosomes and identifies a diamide resistance mutation.</title>
        <authorList>
            <person name="Ward C.M."/>
            <person name="Perry K.D."/>
            <person name="Baker G."/>
            <person name="Powis K."/>
            <person name="Heckel D.G."/>
            <person name="Baxter S.W."/>
        </authorList>
    </citation>
    <scope>NUCLEOTIDE SEQUENCE [LARGE SCALE GENOMIC DNA]</scope>
    <source>
        <strain evidence="2 3">LV</strain>
        <tissue evidence="2">Single pupa</tissue>
    </source>
</reference>
<dbReference type="Proteomes" id="UP000823941">
    <property type="component" value="Chromosome 15"/>
</dbReference>
<proteinExistence type="predicted"/>
<name>A0ABQ7QIC1_PLUXY</name>
<sequence>MPHNDNELRIYVPPYSMPLAGAARRSLTTGRDSAFARPQTKRSNARENPPSVSGTFPPNSRAIF</sequence>
<gene>
    <name evidence="2" type="ORF">JYU34_011483</name>
</gene>
<protein>
    <submittedName>
        <fullName evidence="2">Uncharacterized protein</fullName>
    </submittedName>
</protein>
<organism evidence="2 3">
    <name type="scientific">Plutella xylostella</name>
    <name type="common">Diamondback moth</name>
    <name type="synonym">Plutella maculipennis</name>
    <dbReference type="NCBI Taxonomy" id="51655"/>
    <lineage>
        <taxon>Eukaryota</taxon>
        <taxon>Metazoa</taxon>
        <taxon>Ecdysozoa</taxon>
        <taxon>Arthropoda</taxon>
        <taxon>Hexapoda</taxon>
        <taxon>Insecta</taxon>
        <taxon>Pterygota</taxon>
        <taxon>Neoptera</taxon>
        <taxon>Endopterygota</taxon>
        <taxon>Lepidoptera</taxon>
        <taxon>Glossata</taxon>
        <taxon>Ditrysia</taxon>
        <taxon>Yponomeutoidea</taxon>
        <taxon>Plutellidae</taxon>
        <taxon>Plutella</taxon>
    </lineage>
</organism>
<feature type="region of interest" description="Disordered" evidence="1">
    <location>
        <begin position="23"/>
        <end position="64"/>
    </location>
</feature>